<dbReference type="Pfam" id="PF07732">
    <property type="entry name" value="Cu-oxidase_3"/>
    <property type="match status" value="1"/>
</dbReference>
<feature type="signal peptide" evidence="18">
    <location>
        <begin position="1"/>
        <end position="30"/>
    </location>
</feature>
<comment type="pathway">
    <text evidence="3">Nitrogen metabolism; nitrate reduction (denitrification); dinitrogen from nitrate: step 2/4.</text>
</comment>
<sequence length="368" mass="40260">MVTRRQTIFGALGTAAALTAVANLTPQAMAADNVDEMPRKKVKLVPPPFVHEHEQVASGPPQVVEFEMTIQEKVWEVDDEGTTTHAMTYDGSVPGPMMVVHEGDYVELTLINPESNELLHNIDFHASTGALGGGALTEVAPGEQCVLRFKATRPGTFVYHCAPGGSMIPWHVVSGMSGTIMVLPREGLKDDKGNPLRYDRVYNIGENDFYIPRDENGEYKTYETVSESFSDQIETMRGLIPTHVVFNGKKGALTGENALTAKVGEKVLFVHSQANRDTRPHLIGGHGDYVWETGKFNNAPEKDLETWLIRGGSAGAAFYEFLQPGVYAYVNHNLIEAVELGATAHVLVEGEWDDDLMKQVKAPGPISK</sequence>
<evidence type="ECO:0000259" key="20">
    <source>
        <dbReference type="Pfam" id="PF07732"/>
    </source>
</evidence>
<evidence type="ECO:0000256" key="6">
    <source>
        <dbReference type="ARBA" id="ARBA00011882"/>
    </source>
</evidence>
<evidence type="ECO:0000256" key="18">
    <source>
        <dbReference type="RuleBase" id="RU365025"/>
    </source>
</evidence>
<evidence type="ECO:0000256" key="2">
    <source>
        <dbReference type="ARBA" id="ARBA00004418"/>
    </source>
</evidence>
<comment type="similarity">
    <text evidence="4 18">Belongs to the multicopper oxidase family.</text>
</comment>
<evidence type="ECO:0000256" key="14">
    <source>
        <dbReference type="ARBA" id="ARBA00023008"/>
    </source>
</evidence>
<gene>
    <name evidence="21" type="ORF">MXMO3_00394</name>
</gene>
<comment type="cofactor">
    <cofactor evidence="18">
        <name>Cu(+)</name>
        <dbReference type="ChEBI" id="CHEBI:49552"/>
    </cofactor>
    <text evidence="18">Binds 1 Cu(+) ion.</text>
</comment>
<keyword evidence="10" id="KW-0677">Repeat</keyword>
<evidence type="ECO:0000256" key="11">
    <source>
        <dbReference type="ARBA" id="ARBA00022764"/>
    </source>
</evidence>
<dbReference type="Proteomes" id="UP000258927">
    <property type="component" value="Chromosome"/>
</dbReference>
<dbReference type="EC" id="1.7.2.1" evidence="6 18"/>
<dbReference type="InterPro" id="IPR008972">
    <property type="entry name" value="Cupredoxin"/>
</dbReference>
<organism evidence="21 22">
    <name type="scientific">Maritalea myrionectae</name>
    <dbReference type="NCBI Taxonomy" id="454601"/>
    <lineage>
        <taxon>Bacteria</taxon>
        <taxon>Pseudomonadati</taxon>
        <taxon>Pseudomonadota</taxon>
        <taxon>Alphaproteobacteria</taxon>
        <taxon>Hyphomicrobiales</taxon>
        <taxon>Devosiaceae</taxon>
        <taxon>Maritalea</taxon>
    </lineage>
</organism>
<dbReference type="InterPro" id="IPR011707">
    <property type="entry name" value="Cu-oxidase-like_N"/>
</dbReference>
<keyword evidence="8" id="KW-0285">Flavoprotein</keyword>
<comment type="cofactor">
    <cofactor evidence="18">
        <name>Cu(2+)</name>
        <dbReference type="ChEBI" id="CHEBI:29036"/>
    </cofactor>
    <text evidence="18">Binds 1 Cu(+) ion.</text>
</comment>
<dbReference type="NCBIfam" id="TIGR02376">
    <property type="entry name" value="Cu_nitrite_red"/>
    <property type="match status" value="1"/>
</dbReference>
<comment type="catalytic activity">
    <reaction evidence="16 18">
        <text>nitric oxide + Fe(III)-[cytochrome c] + H2O = Fe(II)-[cytochrome c] + nitrite + 2 H(+)</text>
        <dbReference type="Rhea" id="RHEA:15233"/>
        <dbReference type="Rhea" id="RHEA-COMP:10350"/>
        <dbReference type="Rhea" id="RHEA-COMP:14399"/>
        <dbReference type="ChEBI" id="CHEBI:15377"/>
        <dbReference type="ChEBI" id="CHEBI:15378"/>
        <dbReference type="ChEBI" id="CHEBI:16301"/>
        <dbReference type="ChEBI" id="CHEBI:16480"/>
        <dbReference type="ChEBI" id="CHEBI:29033"/>
        <dbReference type="ChEBI" id="CHEBI:29034"/>
        <dbReference type="EC" id="1.7.2.1"/>
    </reaction>
</comment>
<dbReference type="InterPro" id="IPR001117">
    <property type="entry name" value="Cu-oxidase_2nd"/>
</dbReference>
<evidence type="ECO:0000313" key="22">
    <source>
        <dbReference type="Proteomes" id="UP000258927"/>
    </source>
</evidence>
<dbReference type="GO" id="GO:0042597">
    <property type="term" value="C:periplasmic space"/>
    <property type="evidence" value="ECO:0007669"/>
    <property type="project" value="UniProtKB-SubCell"/>
</dbReference>
<keyword evidence="14 17" id="KW-0186">Copper</keyword>
<protein>
    <recommendedName>
        <fullName evidence="7 18">Copper-containing nitrite reductase</fullName>
        <ecNumber evidence="6 18">1.7.2.1</ecNumber>
    </recommendedName>
</protein>
<dbReference type="PROSITE" id="PS51318">
    <property type="entry name" value="TAT"/>
    <property type="match status" value="1"/>
</dbReference>
<keyword evidence="9 17" id="KW-0479">Metal-binding</keyword>
<feature type="binding site" description="type 1 copper site" evidence="17">
    <location>
        <position position="125"/>
    </location>
    <ligand>
        <name>Cu cation</name>
        <dbReference type="ChEBI" id="CHEBI:23378"/>
        <label>1</label>
    </ligand>
</feature>
<evidence type="ECO:0000256" key="3">
    <source>
        <dbReference type="ARBA" id="ARBA00005127"/>
    </source>
</evidence>
<dbReference type="InterPro" id="IPR001287">
    <property type="entry name" value="NO2-reductase_Cu"/>
</dbReference>
<evidence type="ECO:0000256" key="17">
    <source>
        <dbReference type="PIRSR" id="PIRSR601287-1"/>
    </source>
</evidence>
<evidence type="ECO:0000313" key="21">
    <source>
        <dbReference type="EMBL" id="AVX02941.1"/>
    </source>
</evidence>
<feature type="binding site" description="type 1 copper site" evidence="17">
    <location>
        <position position="171"/>
    </location>
    <ligand>
        <name>Cu cation</name>
        <dbReference type="ChEBI" id="CHEBI:23378"/>
        <label>1</label>
    </ligand>
</feature>
<dbReference type="PRINTS" id="PR00695">
    <property type="entry name" value="CUNO2RDTASE"/>
</dbReference>
<dbReference type="GO" id="GO:0042128">
    <property type="term" value="P:nitrate assimilation"/>
    <property type="evidence" value="ECO:0007669"/>
    <property type="project" value="UniProtKB-KW"/>
</dbReference>
<evidence type="ECO:0000259" key="19">
    <source>
        <dbReference type="Pfam" id="PF00394"/>
    </source>
</evidence>
<comment type="cofactor">
    <cofactor evidence="1">
        <name>FAD</name>
        <dbReference type="ChEBI" id="CHEBI:57692"/>
    </cofactor>
</comment>
<keyword evidence="12" id="KW-0274">FAD</keyword>
<dbReference type="UniPathway" id="UPA00652">
    <property type="reaction ID" value="UER00707"/>
</dbReference>
<dbReference type="PANTHER" id="PTHR11709:SF394">
    <property type="entry name" value="FI03373P-RELATED"/>
    <property type="match status" value="1"/>
</dbReference>
<dbReference type="KEGG" id="mmyr:MXMO3_00394"/>
<dbReference type="EMBL" id="CP021330">
    <property type="protein sequence ID" value="AVX02941.1"/>
    <property type="molecule type" value="Genomic_DNA"/>
</dbReference>
<keyword evidence="13 18" id="KW-0560">Oxidoreductase</keyword>
<evidence type="ECO:0000256" key="12">
    <source>
        <dbReference type="ARBA" id="ARBA00022827"/>
    </source>
</evidence>
<evidence type="ECO:0000256" key="7">
    <source>
        <dbReference type="ARBA" id="ARBA00017290"/>
    </source>
</evidence>
<dbReference type="RefSeq" id="WP_117394766.1">
    <property type="nucleotide sequence ID" value="NZ_CP021330.1"/>
</dbReference>
<evidence type="ECO:0000256" key="4">
    <source>
        <dbReference type="ARBA" id="ARBA00010609"/>
    </source>
</evidence>
<dbReference type="PANTHER" id="PTHR11709">
    <property type="entry name" value="MULTI-COPPER OXIDASE"/>
    <property type="match status" value="1"/>
</dbReference>
<comment type="subcellular location">
    <subcellularLocation>
        <location evidence="2">Periplasm</location>
    </subcellularLocation>
</comment>
<dbReference type="GO" id="GO:0019333">
    <property type="term" value="P:denitrification pathway"/>
    <property type="evidence" value="ECO:0007669"/>
    <property type="project" value="UniProtKB-UniPathway"/>
</dbReference>
<feature type="binding site" description="type 1 copper site" evidence="17">
    <location>
        <position position="332"/>
    </location>
    <ligand>
        <name>Cu cation</name>
        <dbReference type="ChEBI" id="CHEBI:23378"/>
        <label>1</label>
    </ligand>
</feature>
<evidence type="ECO:0000256" key="13">
    <source>
        <dbReference type="ARBA" id="ARBA00023002"/>
    </source>
</evidence>
<feature type="chain" id="PRO_5015212328" description="Copper-containing nitrite reductase" evidence="18">
    <location>
        <begin position="31"/>
        <end position="368"/>
    </location>
</feature>
<dbReference type="Pfam" id="PF00394">
    <property type="entry name" value="Cu-oxidase"/>
    <property type="match status" value="1"/>
</dbReference>
<feature type="binding site" description="type 1 copper site" evidence="17">
    <location>
        <position position="160"/>
    </location>
    <ligand>
        <name>Cu cation</name>
        <dbReference type="ChEBI" id="CHEBI:23378"/>
        <label>1</label>
    </ligand>
</feature>
<feature type="domain" description="Plastocyanin-like" evidence="20">
    <location>
        <begin position="79"/>
        <end position="186"/>
    </location>
</feature>
<accession>A0A2R4MA80</accession>
<feature type="binding site" description="type 1 copper site" evidence="17">
    <location>
        <position position="161"/>
    </location>
    <ligand>
        <name>Cu cation</name>
        <dbReference type="ChEBI" id="CHEBI:23378"/>
        <label>1</label>
    </ligand>
</feature>
<evidence type="ECO:0000256" key="8">
    <source>
        <dbReference type="ARBA" id="ARBA00022630"/>
    </source>
</evidence>
<reference evidence="21 22" key="1">
    <citation type="submission" date="2017-05" db="EMBL/GenBank/DDBJ databases">
        <title>Genome Analysis of Maritalea myrionectae HL2708#5.</title>
        <authorList>
            <consortium name="Cotde Inc.-PKNU"/>
            <person name="Jang D."/>
            <person name="Oh H.-M."/>
        </authorList>
    </citation>
    <scope>NUCLEOTIDE SEQUENCE [LARGE SCALE GENOMIC DNA]</scope>
    <source>
        <strain evidence="21 22">HL2708#5</strain>
    </source>
</reference>
<evidence type="ECO:0000256" key="16">
    <source>
        <dbReference type="ARBA" id="ARBA00049340"/>
    </source>
</evidence>
<dbReference type="GO" id="GO:0050421">
    <property type="term" value="F:nitrite reductase (NO-forming) activity"/>
    <property type="evidence" value="ECO:0007669"/>
    <property type="project" value="UniProtKB-EC"/>
</dbReference>
<comment type="subunit">
    <text evidence="5 18">Homotrimer.</text>
</comment>
<name>A0A2R4MA80_9HYPH</name>
<dbReference type="STRING" id="1122213.GCA_000423365_03106"/>
<keyword evidence="11" id="KW-0574">Periplasm</keyword>
<dbReference type="GO" id="GO:0005507">
    <property type="term" value="F:copper ion binding"/>
    <property type="evidence" value="ECO:0007669"/>
    <property type="project" value="InterPro"/>
</dbReference>
<evidence type="ECO:0000256" key="5">
    <source>
        <dbReference type="ARBA" id="ARBA00011233"/>
    </source>
</evidence>
<dbReference type="InterPro" id="IPR045087">
    <property type="entry name" value="Cu-oxidase_fam"/>
</dbReference>
<keyword evidence="15" id="KW-0534">Nitrate assimilation</keyword>
<feature type="binding site" description="type 1 copper site" evidence="17">
    <location>
        <position position="120"/>
    </location>
    <ligand>
        <name>Cu cation</name>
        <dbReference type="ChEBI" id="CHEBI:23378"/>
        <label>1</label>
    </ligand>
</feature>
<proteinExistence type="inferred from homology"/>
<feature type="domain" description="Plastocyanin-like" evidence="19">
    <location>
        <begin position="202"/>
        <end position="352"/>
    </location>
</feature>
<feature type="binding site" description="type 1 copper site" evidence="17">
    <location>
        <position position="176"/>
    </location>
    <ligand>
        <name>Cu cation</name>
        <dbReference type="ChEBI" id="CHEBI:23378"/>
        <label>1</label>
    </ligand>
</feature>
<evidence type="ECO:0000256" key="1">
    <source>
        <dbReference type="ARBA" id="ARBA00001974"/>
    </source>
</evidence>
<evidence type="ECO:0000256" key="15">
    <source>
        <dbReference type="ARBA" id="ARBA00023063"/>
    </source>
</evidence>
<dbReference type="Gene3D" id="2.60.40.420">
    <property type="entry name" value="Cupredoxins - blue copper proteins"/>
    <property type="match status" value="2"/>
</dbReference>
<keyword evidence="22" id="KW-1185">Reference proteome</keyword>
<dbReference type="SUPFAM" id="SSF49503">
    <property type="entry name" value="Cupredoxins"/>
    <property type="match status" value="2"/>
</dbReference>
<evidence type="ECO:0000256" key="10">
    <source>
        <dbReference type="ARBA" id="ARBA00022737"/>
    </source>
</evidence>
<keyword evidence="18" id="KW-0732">Signal</keyword>
<dbReference type="InterPro" id="IPR006311">
    <property type="entry name" value="TAT_signal"/>
</dbReference>
<dbReference type="AlphaFoldDB" id="A0A2R4MA80"/>
<evidence type="ECO:0000256" key="9">
    <source>
        <dbReference type="ARBA" id="ARBA00022723"/>
    </source>
</evidence>